<keyword evidence="9" id="KW-1185">Reference proteome</keyword>
<evidence type="ECO:0000256" key="5">
    <source>
        <dbReference type="ARBA" id="ARBA00023136"/>
    </source>
</evidence>
<dbReference type="PANTHER" id="PTHR23427:SF2">
    <property type="entry name" value="SURFEIT LOCUS PROTEIN 1"/>
    <property type="match status" value="1"/>
</dbReference>
<dbReference type="CDD" id="cd06662">
    <property type="entry name" value="SURF1"/>
    <property type="match status" value="1"/>
</dbReference>
<evidence type="ECO:0000256" key="4">
    <source>
        <dbReference type="ARBA" id="ARBA00022989"/>
    </source>
</evidence>
<evidence type="ECO:0000313" key="9">
    <source>
        <dbReference type="Proteomes" id="UP000253790"/>
    </source>
</evidence>
<dbReference type="AlphaFoldDB" id="A0A345NS43"/>
<name>A0A345NS43_9MICO</name>
<gene>
    <name evidence="8" type="ORF">DV701_02455</name>
</gene>
<dbReference type="EMBL" id="CP031229">
    <property type="protein sequence ID" value="AXH97851.1"/>
    <property type="molecule type" value="Genomic_DNA"/>
</dbReference>
<evidence type="ECO:0000256" key="1">
    <source>
        <dbReference type="ARBA" id="ARBA00004370"/>
    </source>
</evidence>
<dbReference type="PROSITE" id="PS50895">
    <property type="entry name" value="SURF1"/>
    <property type="match status" value="1"/>
</dbReference>
<evidence type="ECO:0000256" key="3">
    <source>
        <dbReference type="ARBA" id="ARBA00022692"/>
    </source>
</evidence>
<dbReference type="Pfam" id="PF02104">
    <property type="entry name" value="SURF1"/>
    <property type="match status" value="1"/>
</dbReference>
<sequence length="250" mass="27389">MAYLVLGVLFGVLTFNLGQWQWHRYQDKAERRDLITANYDAAPVPLGEVLPDASAPLPHDDQWRRVTATGTYLDHDQHLARNRPHGGVFGYEVLVPLLLADGSAVTVDRGWVPNAKTASTLPEVPAPPPGEVTVTGWLRPSEPDLGHDLPAGQLSSIHLPSLAAATGLDLVQAYVVLESEDPPAGRPEALERPDVRVGSHLAYSLQWWLTVPLGVVLVLVMAHQTARDESGAPVRARKPKKVRIWDEEDE</sequence>
<keyword evidence="4" id="KW-1133">Transmembrane helix</keyword>
<comment type="similarity">
    <text evidence="2 6">Belongs to the SURF1 family.</text>
</comment>
<reference evidence="8 9" key="1">
    <citation type="submission" date="2018-07" db="EMBL/GenBank/DDBJ databases">
        <title>Complete genome sequencing of Ornithinimicrobium sp. AMA3305.</title>
        <authorList>
            <person name="Bae J.-W."/>
        </authorList>
    </citation>
    <scope>NUCLEOTIDE SEQUENCE [LARGE SCALE GENOMIC DNA]</scope>
    <source>
        <strain evidence="8 9">AMA3305</strain>
    </source>
</reference>
<dbReference type="Proteomes" id="UP000253790">
    <property type="component" value="Chromosome"/>
</dbReference>
<organism evidence="8 9">
    <name type="scientific">Ornithinimicrobium avium</name>
    <dbReference type="NCBI Taxonomy" id="2283195"/>
    <lineage>
        <taxon>Bacteria</taxon>
        <taxon>Bacillati</taxon>
        <taxon>Actinomycetota</taxon>
        <taxon>Actinomycetes</taxon>
        <taxon>Micrococcales</taxon>
        <taxon>Ornithinimicrobiaceae</taxon>
        <taxon>Ornithinimicrobium</taxon>
    </lineage>
</organism>
<accession>A0A345NS43</accession>
<evidence type="ECO:0000256" key="2">
    <source>
        <dbReference type="ARBA" id="ARBA00007165"/>
    </source>
</evidence>
<dbReference type="InterPro" id="IPR045214">
    <property type="entry name" value="Surf1/Surf4"/>
</dbReference>
<feature type="region of interest" description="Disordered" evidence="7">
    <location>
        <begin position="228"/>
        <end position="250"/>
    </location>
</feature>
<protein>
    <recommendedName>
        <fullName evidence="6">SURF1-like protein</fullName>
    </recommendedName>
</protein>
<keyword evidence="3" id="KW-0812">Transmembrane</keyword>
<evidence type="ECO:0000313" key="8">
    <source>
        <dbReference type="EMBL" id="AXH97851.1"/>
    </source>
</evidence>
<keyword evidence="6" id="KW-1003">Cell membrane</keyword>
<dbReference type="KEGG" id="orn:DV701_02455"/>
<proteinExistence type="inferred from homology"/>
<comment type="subcellular location">
    <subcellularLocation>
        <location evidence="6">Cell membrane</location>
        <topology evidence="6">Multi-pass membrane protein</topology>
    </subcellularLocation>
    <subcellularLocation>
        <location evidence="1">Membrane</location>
    </subcellularLocation>
</comment>
<dbReference type="OrthoDB" id="9807214at2"/>
<dbReference type="GO" id="GO:0005886">
    <property type="term" value="C:plasma membrane"/>
    <property type="evidence" value="ECO:0007669"/>
    <property type="project" value="UniProtKB-SubCell"/>
</dbReference>
<dbReference type="PANTHER" id="PTHR23427">
    <property type="entry name" value="SURFEIT LOCUS PROTEIN"/>
    <property type="match status" value="1"/>
</dbReference>
<dbReference type="InterPro" id="IPR002994">
    <property type="entry name" value="Surf1/Shy1"/>
</dbReference>
<evidence type="ECO:0000256" key="7">
    <source>
        <dbReference type="SAM" id="MobiDB-lite"/>
    </source>
</evidence>
<evidence type="ECO:0000256" key="6">
    <source>
        <dbReference type="RuleBase" id="RU363076"/>
    </source>
</evidence>
<keyword evidence="5" id="KW-0472">Membrane</keyword>